<dbReference type="Proteomes" id="UP001595630">
    <property type="component" value="Unassembled WGS sequence"/>
</dbReference>
<reference evidence="2" key="1">
    <citation type="journal article" date="2019" name="Int. J. Syst. Evol. Microbiol.">
        <title>The Global Catalogue of Microorganisms (GCM) 10K type strain sequencing project: providing services to taxonomists for standard genome sequencing and annotation.</title>
        <authorList>
            <consortium name="The Broad Institute Genomics Platform"/>
            <consortium name="The Broad Institute Genome Sequencing Center for Infectious Disease"/>
            <person name="Wu L."/>
            <person name="Ma J."/>
        </authorList>
    </citation>
    <scope>NUCLEOTIDE SEQUENCE [LARGE SCALE GENOMIC DNA]</scope>
    <source>
        <strain evidence="2">KCTC 42447</strain>
    </source>
</reference>
<protein>
    <recommendedName>
        <fullName evidence="3">Glycosyltransferase</fullName>
    </recommendedName>
</protein>
<comment type="caution">
    <text evidence="1">The sequence shown here is derived from an EMBL/GenBank/DDBJ whole genome shotgun (WGS) entry which is preliminary data.</text>
</comment>
<evidence type="ECO:0000313" key="2">
    <source>
        <dbReference type="Proteomes" id="UP001595630"/>
    </source>
</evidence>
<evidence type="ECO:0008006" key="3">
    <source>
        <dbReference type="Google" id="ProtNLM"/>
    </source>
</evidence>
<accession>A0ABV7T6R1</accession>
<evidence type="ECO:0000313" key="1">
    <source>
        <dbReference type="EMBL" id="MFC3607957.1"/>
    </source>
</evidence>
<dbReference type="SUPFAM" id="SSF53756">
    <property type="entry name" value="UDP-Glycosyltransferase/glycogen phosphorylase"/>
    <property type="match status" value="1"/>
</dbReference>
<keyword evidence="2" id="KW-1185">Reference proteome</keyword>
<dbReference type="EMBL" id="JBHRXZ010000022">
    <property type="protein sequence ID" value="MFC3607957.1"/>
    <property type="molecule type" value="Genomic_DNA"/>
</dbReference>
<dbReference type="RefSeq" id="WP_386364079.1">
    <property type="nucleotide sequence ID" value="NZ_JBHRXZ010000022.1"/>
</dbReference>
<name>A0ABV7T6R1_9GAMM</name>
<proteinExistence type="predicted"/>
<sequence>MKSSARPLRIGYLPFSPDENTYVARMKHILQGFAEVVEAPDLKKLRTRPLAFFRERYDVVILNWTDNRLASHHTGKASPLGFAKFVAEALAVRLTTRKIIFVRHNNYPHHANADSGKFISRTLDRLSSLFDLVITHSAHEPESRKHYVPHPLYAIQPPAEAASAGDYFVVFGRILRYKRILELIEAFPADRKLVIAGACLDNDYLAQMRAAAQGKDVEIRAGFIEDAAARDLVGRSAGLIICNAEDDMVVSGSYFYAVSLGASVLALRTPFLDWLSSRLKFPGLRVYATLDEMCQGLDDAIPADPQAVIRSGHQHFGEHRIADCWKAALARIGLEPKAQLAPHFRG</sequence>
<organism evidence="1 2">
    <name type="scientific">Stutzerimonas tarimensis</name>
    <dbReference type="NCBI Taxonomy" id="1507735"/>
    <lineage>
        <taxon>Bacteria</taxon>
        <taxon>Pseudomonadati</taxon>
        <taxon>Pseudomonadota</taxon>
        <taxon>Gammaproteobacteria</taxon>
        <taxon>Pseudomonadales</taxon>
        <taxon>Pseudomonadaceae</taxon>
        <taxon>Stutzerimonas</taxon>
    </lineage>
</organism>
<gene>
    <name evidence="1" type="ORF">ACFOMF_09235</name>
</gene>
<dbReference type="Gene3D" id="3.40.50.2000">
    <property type="entry name" value="Glycogen Phosphorylase B"/>
    <property type="match status" value="1"/>
</dbReference>